<evidence type="ECO:0000313" key="14">
    <source>
        <dbReference type="Proteomes" id="UP000721415"/>
    </source>
</evidence>
<comment type="caution">
    <text evidence="13">The sequence shown here is derived from an EMBL/GenBank/DDBJ whole genome shotgun (WGS) entry which is preliminary data.</text>
</comment>
<dbReference type="Gene3D" id="3.40.1390.10">
    <property type="entry name" value="MurE/MurF, N-terminal domain"/>
    <property type="match status" value="1"/>
</dbReference>
<dbReference type="InterPro" id="IPR035911">
    <property type="entry name" value="MurE/MurF_N"/>
</dbReference>
<feature type="binding site" evidence="8">
    <location>
        <position position="159"/>
    </location>
    <ligand>
        <name>UDP-N-acetyl-alpha-D-muramoyl-L-alanyl-D-glutamate</name>
        <dbReference type="ChEBI" id="CHEBI:83900"/>
    </ligand>
</feature>
<feature type="modified residue" description="N6-carboxylysine" evidence="8">
    <location>
        <position position="227"/>
    </location>
</feature>
<keyword evidence="5 8" id="KW-0573">Peptidoglycan synthesis</keyword>
<dbReference type="SUPFAM" id="SSF53244">
    <property type="entry name" value="MurD-like peptide ligases, peptide-binding domain"/>
    <property type="match status" value="1"/>
</dbReference>
<evidence type="ECO:0000256" key="5">
    <source>
        <dbReference type="ARBA" id="ARBA00022984"/>
    </source>
</evidence>
<feature type="binding site" evidence="8">
    <location>
        <position position="474"/>
    </location>
    <ligand>
        <name>meso-2,6-diaminopimelate</name>
        <dbReference type="ChEBI" id="CHEBI:57791"/>
    </ligand>
</feature>
<dbReference type="PANTHER" id="PTHR23135">
    <property type="entry name" value="MUR LIGASE FAMILY MEMBER"/>
    <property type="match status" value="1"/>
</dbReference>
<sequence>MLAKDLVAPLINYQLKGAPLGDKDITALSNDTRKIENGGAFIAIRGQRFDGHSAIDDLLKSDLNLLVVEEVTEEQSQTAKELGKSILLVESTHRAQAILAHQFYQQASSQLDLVAVTGTNGKTTTTTMISEILEELGHRTGLIGTIHYKVGEEILPAVNTTPDALTMHRLYADMLAAGCQDAVIEASSHALALGRLWYSDVDCAIFTNLTREHLDFHKTMDQYAYAKSLLFAQLGQSFHEGKAKLAIINEDDVYADIMIQASGAALATYSLINPQATLYAKDIDHLESSLAFTLSYQEEEYRVEIPMLGTYNVKNYMAAFLCLTLYYGYSPEEVIEATRSFQGVAGRMQIIDEGQDFTAVVDFAHTPDALRSVLTELRQGNQGRLLALFGHSGGNRDSAARPELGDILFELADEIIFTADNPRHEPVEKIVNEMVRHHQEKKYSLVEDRQAAIEFALNQAQAGDTILFAGKGGELYQVLGDEYVPYDELAVVRQALQKLRRVSHGR</sequence>
<feature type="domain" description="Mur ligase C-terminal" evidence="11">
    <location>
        <begin position="346"/>
        <end position="472"/>
    </location>
</feature>
<comment type="subcellular location">
    <subcellularLocation>
        <location evidence="8 9">Cytoplasm</location>
    </subcellularLocation>
</comment>
<dbReference type="PANTHER" id="PTHR23135:SF4">
    <property type="entry name" value="UDP-N-ACETYLMURAMOYL-L-ALANYL-D-GLUTAMATE--2,6-DIAMINOPIMELATE LIGASE MURE HOMOLOG, CHLOROPLASTIC"/>
    <property type="match status" value="1"/>
</dbReference>
<dbReference type="NCBIfam" id="NF001126">
    <property type="entry name" value="PRK00139.1-4"/>
    <property type="match status" value="1"/>
</dbReference>
<dbReference type="InterPro" id="IPR036565">
    <property type="entry name" value="Mur-like_cat_sf"/>
</dbReference>
<comment type="catalytic activity">
    <reaction evidence="8">
        <text>UDP-N-acetyl-alpha-D-muramoyl-L-alanyl-D-glutamate + meso-2,6-diaminopimelate + ATP = UDP-N-acetyl-alpha-D-muramoyl-L-alanyl-gamma-D-glutamyl-meso-2,6-diaminopimelate + ADP + phosphate + H(+)</text>
        <dbReference type="Rhea" id="RHEA:23676"/>
        <dbReference type="ChEBI" id="CHEBI:15378"/>
        <dbReference type="ChEBI" id="CHEBI:30616"/>
        <dbReference type="ChEBI" id="CHEBI:43474"/>
        <dbReference type="ChEBI" id="CHEBI:57791"/>
        <dbReference type="ChEBI" id="CHEBI:83900"/>
        <dbReference type="ChEBI" id="CHEBI:83905"/>
        <dbReference type="ChEBI" id="CHEBI:456216"/>
        <dbReference type="EC" id="6.3.2.13"/>
    </reaction>
</comment>
<dbReference type="Proteomes" id="UP000721415">
    <property type="component" value="Unassembled WGS sequence"/>
</dbReference>
<evidence type="ECO:0000256" key="4">
    <source>
        <dbReference type="ARBA" id="ARBA00022960"/>
    </source>
</evidence>
<dbReference type="EMBL" id="JACBXQ010000001">
    <property type="protein sequence ID" value="MBG9985680.1"/>
    <property type="molecule type" value="Genomic_DNA"/>
</dbReference>
<feature type="binding site" evidence="8">
    <location>
        <position position="32"/>
    </location>
    <ligand>
        <name>UDP-N-acetyl-alpha-D-muramoyl-L-alanyl-D-glutamate</name>
        <dbReference type="ChEBI" id="CHEBI:83900"/>
    </ligand>
</feature>
<keyword evidence="8" id="KW-0547">Nucleotide-binding</keyword>
<feature type="binding site" evidence="8">
    <location>
        <position position="187"/>
    </location>
    <ligand>
        <name>UDP-N-acetyl-alpha-D-muramoyl-L-alanyl-D-glutamate</name>
        <dbReference type="ChEBI" id="CHEBI:83900"/>
    </ligand>
</feature>
<keyword evidence="8" id="KW-0460">Magnesium</keyword>
<evidence type="ECO:0000256" key="9">
    <source>
        <dbReference type="RuleBase" id="RU004135"/>
    </source>
</evidence>
<evidence type="ECO:0000256" key="6">
    <source>
        <dbReference type="ARBA" id="ARBA00023306"/>
    </source>
</evidence>
<dbReference type="Pfam" id="PF01225">
    <property type="entry name" value="Mur_ligase"/>
    <property type="match status" value="1"/>
</dbReference>
<feature type="binding site" evidence="8">
    <location>
        <begin position="118"/>
        <end position="124"/>
    </location>
    <ligand>
        <name>ATP</name>
        <dbReference type="ChEBI" id="CHEBI:30616"/>
    </ligand>
</feature>
<feature type="binding site" evidence="8">
    <location>
        <position position="195"/>
    </location>
    <ligand>
        <name>UDP-N-acetyl-alpha-D-muramoyl-L-alanyl-D-glutamate</name>
        <dbReference type="ChEBI" id="CHEBI:83900"/>
    </ligand>
</feature>
<evidence type="ECO:0000256" key="8">
    <source>
        <dbReference type="HAMAP-Rule" id="MF_00208"/>
    </source>
</evidence>
<dbReference type="InterPro" id="IPR013221">
    <property type="entry name" value="Mur_ligase_cen"/>
</dbReference>
<comment type="similarity">
    <text evidence="2 8">Belongs to the MurCDEF family. MurE subfamily.</text>
</comment>
<dbReference type="InterPro" id="IPR000713">
    <property type="entry name" value="Mur_ligase_N"/>
</dbReference>
<keyword evidence="14" id="KW-1185">Reference proteome</keyword>
<dbReference type="Gene3D" id="3.90.190.20">
    <property type="entry name" value="Mur ligase, C-terminal domain"/>
    <property type="match status" value="1"/>
</dbReference>
<dbReference type="GO" id="GO:0008765">
    <property type="term" value="F:UDP-N-acetylmuramoylalanyl-D-glutamate-2,6-diaminopimelate ligase activity"/>
    <property type="evidence" value="ECO:0007669"/>
    <property type="project" value="UniProtKB-EC"/>
</dbReference>
<dbReference type="EC" id="6.3.2.13" evidence="8"/>
<evidence type="ECO:0000256" key="3">
    <source>
        <dbReference type="ARBA" id="ARBA00022618"/>
    </source>
</evidence>
<dbReference type="InterPro" id="IPR036615">
    <property type="entry name" value="Mur_ligase_C_dom_sf"/>
</dbReference>
<dbReference type="RefSeq" id="WP_197114205.1">
    <property type="nucleotide sequence ID" value="NZ_JACBXQ010000001.1"/>
</dbReference>
<dbReference type="SUPFAM" id="SSF53623">
    <property type="entry name" value="MurD-like peptide ligases, catalytic domain"/>
    <property type="match status" value="1"/>
</dbReference>
<feature type="short sequence motif" description="Meso-diaminopimelate recognition motif" evidence="8">
    <location>
        <begin position="420"/>
        <end position="423"/>
    </location>
</feature>
<proteinExistence type="inferred from homology"/>
<dbReference type="SUPFAM" id="SSF63418">
    <property type="entry name" value="MurE/MurF N-terminal domain"/>
    <property type="match status" value="1"/>
</dbReference>
<feature type="binding site" evidence="8">
    <location>
        <position position="396"/>
    </location>
    <ligand>
        <name>meso-2,6-diaminopimelate</name>
        <dbReference type="ChEBI" id="CHEBI:57791"/>
    </ligand>
</feature>
<keyword evidence="3 8" id="KW-0132">Cell division</keyword>
<accession>A0ABS0LQB5</accession>
<feature type="binding site" evidence="8">
    <location>
        <begin position="160"/>
        <end position="161"/>
    </location>
    <ligand>
        <name>UDP-N-acetyl-alpha-D-muramoyl-L-alanyl-D-glutamate</name>
        <dbReference type="ChEBI" id="CHEBI:83900"/>
    </ligand>
</feature>
<comment type="cofactor">
    <cofactor evidence="8">
        <name>Mg(2+)</name>
        <dbReference type="ChEBI" id="CHEBI:18420"/>
    </cofactor>
</comment>
<keyword evidence="8" id="KW-0067">ATP-binding</keyword>
<comment type="pathway">
    <text evidence="1 8 9">Cell wall biogenesis; peptidoglycan biosynthesis.</text>
</comment>
<reference evidence="13 14" key="1">
    <citation type="submission" date="2020-07" db="EMBL/GenBank/DDBJ databases">
        <title>Facklamia lactis sp. nov., isolated from raw milk.</title>
        <authorList>
            <person name="Doll E.V."/>
            <person name="Huptas C."/>
            <person name="Staib L."/>
            <person name="Wenning M."/>
            <person name="Scherer S."/>
        </authorList>
    </citation>
    <scope>NUCLEOTIDE SEQUENCE [LARGE SCALE GENOMIC DNA]</scope>
    <source>
        <strain evidence="13 14">DSM 111018</strain>
    </source>
</reference>
<evidence type="ECO:0000313" key="13">
    <source>
        <dbReference type="EMBL" id="MBG9985680.1"/>
    </source>
</evidence>
<evidence type="ECO:0000256" key="7">
    <source>
        <dbReference type="ARBA" id="ARBA00023316"/>
    </source>
</evidence>
<comment type="PTM">
    <text evidence="8">Carboxylation is probably crucial for Mg(2+) binding and, consequently, for the gamma-phosphate positioning of ATP.</text>
</comment>
<feature type="domain" description="Mur ligase central" evidence="12">
    <location>
        <begin position="116"/>
        <end position="322"/>
    </location>
</feature>
<organism evidence="13 14">
    <name type="scientific">Facklamia lactis</name>
    <dbReference type="NCBI Taxonomy" id="2749967"/>
    <lineage>
        <taxon>Bacteria</taxon>
        <taxon>Bacillati</taxon>
        <taxon>Bacillota</taxon>
        <taxon>Bacilli</taxon>
        <taxon>Lactobacillales</taxon>
        <taxon>Aerococcaceae</taxon>
        <taxon>Facklamia</taxon>
    </lineage>
</organism>
<feature type="domain" description="Mur ligase N-terminal catalytic" evidence="10">
    <location>
        <begin position="25"/>
        <end position="104"/>
    </location>
</feature>
<dbReference type="Gene3D" id="3.40.1190.10">
    <property type="entry name" value="Mur-like, catalytic domain"/>
    <property type="match status" value="1"/>
</dbReference>
<keyword evidence="6 8" id="KW-0131">Cell cycle</keyword>
<comment type="function">
    <text evidence="8">Catalyzes the addition of meso-diaminopimelic acid to the nucleotide precursor UDP-N-acetylmuramoyl-L-alanyl-D-glutamate (UMAG) in the biosynthesis of bacterial cell-wall peptidoglycan.</text>
</comment>
<evidence type="ECO:0000256" key="2">
    <source>
        <dbReference type="ARBA" id="ARBA00005898"/>
    </source>
</evidence>
<feature type="binding site" evidence="8">
    <location>
        <position position="470"/>
    </location>
    <ligand>
        <name>meso-2,6-diaminopimelate</name>
        <dbReference type="ChEBI" id="CHEBI:57791"/>
    </ligand>
</feature>
<feature type="binding site" evidence="8">
    <location>
        <begin position="420"/>
        <end position="423"/>
    </location>
    <ligand>
        <name>meso-2,6-diaminopimelate</name>
        <dbReference type="ChEBI" id="CHEBI:57791"/>
    </ligand>
</feature>
<dbReference type="Pfam" id="PF02875">
    <property type="entry name" value="Mur_ligase_C"/>
    <property type="match status" value="1"/>
</dbReference>
<keyword evidence="8" id="KW-0963">Cytoplasm</keyword>
<keyword evidence="4 8" id="KW-0133">Cell shape</keyword>
<name>A0ABS0LQB5_9LACT</name>
<evidence type="ECO:0000259" key="12">
    <source>
        <dbReference type="Pfam" id="PF08245"/>
    </source>
</evidence>
<evidence type="ECO:0000259" key="10">
    <source>
        <dbReference type="Pfam" id="PF01225"/>
    </source>
</evidence>
<protein>
    <recommendedName>
        <fullName evidence="8">UDP-N-acetylmuramoyl-L-alanyl-D-glutamate--2,6-diaminopimelate ligase</fullName>
        <ecNumber evidence="8">6.3.2.13</ecNumber>
    </recommendedName>
    <alternativeName>
        <fullName evidence="8">Meso-A2pm-adding enzyme</fullName>
    </alternativeName>
    <alternativeName>
        <fullName evidence="8">Meso-diaminopimelate-adding enzyme</fullName>
    </alternativeName>
    <alternativeName>
        <fullName evidence="8">UDP-MurNAc-L-Ala-D-Glu:meso-diaminopimelate ligase</fullName>
    </alternativeName>
    <alternativeName>
        <fullName evidence="8">UDP-MurNAc-tripeptide synthetase</fullName>
    </alternativeName>
    <alternativeName>
        <fullName evidence="8">UDP-N-acetylmuramyl-tripeptide synthetase</fullName>
    </alternativeName>
</protein>
<keyword evidence="8 13" id="KW-0436">Ligase</keyword>
<evidence type="ECO:0000256" key="1">
    <source>
        <dbReference type="ARBA" id="ARBA00004752"/>
    </source>
</evidence>
<keyword evidence="7 8" id="KW-0961">Cell wall biogenesis/degradation</keyword>
<dbReference type="Pfam" id="PF08245">
    <property type="entry name" value="Mur_ligase_M"/>
    <property type="match status" value="1"/>
</dbReference>
<dbReference type="InterPro" id="IPR005761">
    <property type="entry name" value="UDP-N-AcMur-Glu-dNH2Pim_ligase"/>
</dbReference>
<dbReference type="NCBIfam" id="TIGR01085">
    <property type="entry name" value="murE"/>
    <property type="match status" value="1"/>
</dbReference>
<gene>
    <name evidence="8" type="primary">murE</name>
    <name evidence="13" type="ORF">HZY91_02090</name>
</gene>
<evidence type="ECO:0000259" key="11">
    <source>
        <dbReference type="Pfam" id="PF02875"/>
    </source>
</evidence>
<dbReference type="InterPro" id="IPR004101">
    <property type="entry name" value="Mur_ligase_C"/>
</dbReference>
<comment type="caution">
    <text evidence="8">Lacks conserved residue(s) required for the propagation of feature annotation.</text>
</comment>
<dbReference type="HAMAP" id="MF_00208">
    <property type="entry name" value="MurE"/>
    <property type="match status" value="1"/>
</dbReference>